<organism evidence="2 3">
    <name type="scientific">Phyllosticta capitalensis</name>
    <dbReference type="NCBI Taxonomy" id="121624"/>
    <lineage>
        <taxon>Eukaryota</taxon>
        <taxon>Fungi</taxon>
        <taxon>Dikarya</taxon>
        <taxon>Ascomycota</taxon>
        <taxon>Pezizomycotina</taxon>
        <taxon>Dothideomycetes</taxon>
        <taxon>Dothideomycetes incertae sedis</taxon>
        <taxon>Botryosphaeriales</taxon>
        <taxon>Phyllostictaceae</taxon>
        <taxon>Phyllosticta</taxon>
    </lineage>
</organism>
<protein>
    <submittedName>
        <fullName evidence="2">Uncharacterized protein</fullName>
    </submittedName>
</protein>
<comment type="caution">
    <text evidence="2">The sequence shown here is derived from an EMBL/GenBank/DDBJ whole genome shotgun (WGS) entry which is preliminary data.</text>
</comment>
<evidence type="ECO:0000313" key="2">
    <source>
        <dbReference type="EMBL" id="KAK8230893.1"/>
    </source>
</evidence>
<keyword evidence="1" id="KW-0812">Transmembrane</keyword>
<keyword evidence="1" id="KW-0472">Membrane</keyword>
<evidence type="ECO:0000256" key="1">
    <source>
        <dbReference type="SAM" id="Phobius"/>
    </source>
</evidence>
<gene>
    <name evidence="2" type="ORF">HDK90DRAFT_556845</name>
</gene>
<keyword evidence="3" id="KW-1185">Reference proteome</keyword>
<evidence type="ECO:0000313" key="3">
    <source>
        <dbReference type="Proteomes" id="UP001492380"/>
    </source>
</evidence>
<dbReference type="Proteomes" id="UP001492380">
    <property type="component" value="Unassembled WGS sequence"/>
</dbReference>
<reference evidence="2 3" key="1">
    <citation type="submission" date="2024-04" db="EMBL/GenBank/DDBJ databases">
        <title>Phyllosticta paracitricarpa is synonymous to the EU quarantine fungus P. citricarpa based on phylogenomic analyses.</title>
        <authorList>
            <consortium name="Lawrence Berkeley National Laboratory"/>
            <person name="Van Ingen-Buijs V.A."/>
            <person name="Van Westerhoven A.C."/>
            <person name="Haridas S."/>
            <person name="Skiadas P."/>
            <person name="Martin F."/>
            <person name="Groenewald J.Z."/>
            <person name="Crous P.W."/>
            <person name="Seidl M.F."/>
        </authorList>
    </citation>
    <scope>NUCLEOTIDE SEQUENCE [LARGE SCALE GENOMIC DNA]</scope>
    <source>
        <strain evidence="2 3">CBS 123374</strain>
    </source>
</reference>
<dbReference type="EMBL" id="JBBWRZ010000008">
    <property type="protein sequence ID" value="KAK8230893.1"/>
    <property type="molecule type" value="Genomic_DNA"/>
</dbReference>
<name>A0ABR1YJS9_9PEZI</name>
<feature type="transmembrane region" description="Helical" evidence="1">
    <location>
        <begin position="12"/>
        <end position="32"/>
    </location>
</feature>
<proteinExistence type="predicted"/>
<keyword evidence="1" id="KW-1133">Transmembrane helix</keyword>
<accession>A0ABR1YJS9</accession>
<sequence>MFRPTKPSRFSLIFIFGILTAVVLAVFLPFNLDDEFVSAINRNVCSAKDGGYGFGRVRWTTRNAQCLNSKKMLATCFRNFPNPREAYTENGQFLCAPENHFCVPRFLKVPTLNYDAGCQKIDTPAGGTKGAGDVDDIACSSGIKFDAPIYLLSKITADNTAYTDSITACSVQQEGSKENLSTLSPCTGEAGIDFDAGPTYEACITTADSVDNVNVAFHWFLRPDISTKKRDLSDMEIPSFTIRYKNETGDNRPRPQIKLTIGNRTELI</sequence>